<dbReference type="AlphaFoldDB" id="A0A1T5IMA1"/>
<gene>
    <name evidence="1" type="ORF">SAMN02194393_00541</name>
</gene>
<dbReference type="InterPro" id="IPR036291">
    <property type="entry name" value="NAD(P)-bd_dom_sf"/>
</dbReference>
<dbReference type="SUPFAM" id="SSF51735">
    <property type="entry name" value="NAD(P)-binding Rossmann-fold domains"/>
    <property type="match status" value="1"/>
</dbReference>
<accession>A0A1T5IMA1</accession>
<evidence type="ECO:0000313" key="2">
    <source>
        <dbReference type="Proteomes" id="UP000190285"/>
    </source>
</evidence>
<sequence>MFFYMLDDKILLSNIKYDDLEEISENTARENKEIIYYLKKVDPLKSRRRFCVSDPLLLFLKEEGLNLIYKKDLEEYNLPKWVIDRINNKKVTGINTNYPNWKNAINNTLPKKWKVNVFGLGDVGGTLITGLRLLGGDCISEIGIYDRTENKKKRWILEANQILSAFDGKSYPKVKGIASEELFDCDMFVFCASVGVPPVGERVKDVRMIQFEGNSKLLSAYANMARKCGFKGIFAVVSDPVDLLCKSVFIDSNTNENGKIDYKGLAPEQIRGYGLGVMHARAAYYAGLAKDTAHYLNEGRAYGPHGIGLVIADSIENYNEDKSIYLTKKAKEANLQVRETGFKPYIAPALSSGSLSLLATIRGQWHYSATYMGGVFMGAKNRFIESGVEIEILDIPNELLLRLQETYRKLERII</sequence>
<evidence type="ECO:0000313" key="1">
    <source>
        <dbReference type="EMBL" id="SKC40250.1"/>
    </source>
</evidence>
<dbReference type="STRING" id="36842.SAMN02194393_00541"/>
<dbReference type="Proteomes" id="UP000190285">
    <property type="component" value="Unassembled WGS sequence"/>
</dbReference>
<keyword evidence="2" id="KW-1185">Reference proteome</keyword>
<dbReference type="Gene3D" id="3.40.50.720">
    <property type="entry name" value="NAD(P)-binding Rossmann-like Domain"/>
    <property type="match status" value="1"/>
</dbReference>
<reference evidence="1 2" key="1">
    <citation type="submission" date="2017-02" db="EMBL/GenBank/DDBJ databases">
        <authorList>
            <person name="Peterson S.W."/>
        </authorList>
    </citation>
    <scope>NUCLEOTIDE SEQUENCE [LARGE SCALE GENOMIC DNA]</scope>
    <source>
        <strain evidence="1 2">M1</strain>
    </source>
</reference>
<organism evidence="1 2">
    <name type="scientific">Maledivibacter halophilus</name>
    <dbReference type="NCBI Taxonomy" id="36842"/>
    <lineage>
        <taxon>Bacteria</taxon>
        <taxon>Bacillati</taxon>
        <taxon>Bacillota</taxon>
        <taxon>Clostridia</taxon>
        <taxon>Peptostreptococcales</taxon>
        <taxon>Caminicellaceae</taxon>
        <taxon>Maledivibacter</taxon>
    </lineage>
</organism>
<dbReference type="OrthoDB" id="1704578at2"/>
<name>A0A1T5IMA1_9FIRM</name>
<dbReference type="EMBL" id="FUZT01000001">
    <property type="protein sequence ID" value="SKC40250.1"/>
    <property type="molecule type" value="Genomic_DNA"/>
</dbReference>
<dbReference type="RefSeq" id="WP_079489143.1">
    <property type="nucleotide sequence ID" value="NZ_FUZT01000001.1"/>
</dbReference>
<proteinExistence type="predicted"/>
<protein>
    <submittedName>
        <fullName evidence="1">Malate/lactate dehydrogenase</fullName>
    </submittedName>
</protein>